<dbReference type="KEGG" id="fuv:JR347_09090"/>
<dbReference type="PANTHER" id="PTHR24201">
    <property type="entry name" value="ANK_REP_REGION DOMAIN-CONTAINING PROTEIN"/>
    <property type="match status" value="1"/>
</dbReference>
<evidence type="ECO:0000256" key="2">
    <source>
        <dbReference type="ARBA" id="ARBA00023043"/>
    </source>
</evidence>
<evidence type="ECO:0000313" key="4">
    <source>
        <dbReference type="EMBL" id="QSE99224.1"/>
    </source>
</evidence>
<dbReference type="Proteomes" id="UP000662783">
    <property type="component" value="Chromosome"/>
</dbReference>
<dbReference type="InterPro" id="IPR036770">
    <property type="entry name" value="Ankyrin_rpt-contain_sf"/>
</dbReference>
<reference evidence="4" key="1">
    <citation type="submission" date="2021-02" db="EMBL/GenBank/DDBJ databases">
        <title>Fulvivirga sp. S481 isolated from sea water.</title>
        <authorList>
            <person name="Bae S.S."/>
            <person name="Baek K."/>
        </authorList>
    </citation>
    <scope>NUCLEOTIDE SEQUENCE</scope>
    <source>
        <strain evidence="4">S481</strain>
    </source>
</reference>
<keyword evidence="5" id="KW-1185">Reference proteome</keyword>
<keyword evidence="2 3" id="KW-0040">ANK repeat</keyword>
<evidence type="ECO:0000256" key="1">
    <source>
        <dbReference type="ARBA" id="ARBA00022737"/>
    </source>
</evidence>
<dbReference type="PROSITE" id="PS50088">
    <property type="entry name" value="ANK_REPEAT"/>
    <property type="match status" value="2"/>
</dbReference>
<dbReference type="InterPro" id="IPR050776">
    <property type="entry name" value="Ank_Repeat/CDKN_Inhibitor"/>
</dbReference>
<dbReference type="AlphaFoldDB" id="A0A974WIK3"/>
<dbReference type="PROSITE" id="PS50297">
    <property type="entry name" value="ANK_REP_REGION"/>
    <property type="match status" value="2"/>
</dbReference>
<sequence length="124" mass="13348">MTITEALRNKDLVALKNIITNNPQVVNHPDGRGFTPLILATYFDDVDAAKILLESGANINAQDASGNTALMGVCFKGSEKIVNLLLDHGADTSLKNHQGDTALAFAEKYDQPAIAKLLKERVNS</sequence>
<name>A0A974WIK3_9BACT</name>
<gene>
    <name evidence="4" type="ORF">JR347_09090</name>
</gene>
<dbReference type="RefSeq" id="WP_205723735.1">
    <property type="nucleotide sequence ID" value="NZ_CP070608.1"/>
</dbReference>
<organism evidence="4 5">
    <name type="scientific">Fulvivirga lutea</name>
    <dbReference type="NCBI Taxonomy" id="2810512"/>
    <lineage>
        <taxon>Bacteria</taxon>
        <taxon>Pseudomonadati</taxon>
        <taxon>Bacteroidota</taxon>
        <taxon>Cytophagia</taxon>
        <taxon>Cytophagales</taxon>
        <taxon>Fulvivirgaceae</taxon>
        <taxon>Fulvivirga</taxon>
    </lineage>
</organism>
<dbReference type="Gene3D" id="1.25.40.20">
    <property type="entry name" value="Ankyrin repeat-containing domain"/>
    <property type="match status" value="1"/>
</dbReference>
<evidence type="ECO:0000313" key="5">
    <source>
        <dbReference type="Proteomes" id="UP000662783"/>
    </source>
</evidence>
<dbReference type="Pfam" id="PF12796">
    <property type="entry name" value="Ank_2"/>
    <property type="match status" value="1"/>
</dbReference>
<feature type="repeat" description="ANK" evidence="3">
    <location>
        <begin position="32"/>
        <end position="64"/>
    </location>
</feature>
<accession>A0A974WIK3</accession>
<dbReference type="SMART" id="SM00248">
    <property type="entry name" value="ANK"/>
    <property type="match status" value="2"/>
</dbReference>
<evidence type="ECO:0000256" key="3">
    <source>
        <dbReference type="PROSITE-ProRule" id="PRU00023"/>
    </source>
</evidence>
<proteinExistence type="predicted"/>
<feature type="repeat" description="ANK" evidence="3">
    <location>
        <begin position="65"/>
        <end position="97"/>
    </location>
</feature>
<dbReference type="SUPFAM" id="SSF48403">
    <property type="entry name" value="Ankyrin repeat"/>
    <property type="match status" value="1"/>
</dbReference>
<protein>
    <submittedName>
        <fullName evidence="4">Ankyrin repeat domain-containing protein</fullName>
    </submittedName>
</protein>
<keyword evidence="1" id="KW-0677">Repeat</keyword>
<dbReference type="EMBL" id="CP070608">
    <property type="protein sequence ID" value="QSE99224.1"/>
    <property type="molecule type" value="Genomic_DNA"/>
</dbReference>
<dbReference type="InterPro" id="IPR002110">
    <property type="entry name" value="Ankyrin_rpt"/>
</dbReference>